<accession>A0A7K1SMD9</accession>
<protein>
    <submittedName>
        <fullName evidence="1">Uncharacterized protein</fullName>
    </submittedName>
</protein>
<organism evidence="1 2">
    <name type="scientific">Spirosoma arboris</name>
    <dbReference type="NCBI Taxonomy" id="2682092"/>
    <lineage>
        <taxon>Bacteria</taxon>
        <taxon>Pseudomonadati</taxon>
        <taxon>Bacteroidota</taxon>
        <taxon>Cytophagia</taxon>
        <taxon>Cytophagales</taxon>
        <taxon>Cytophagaceae</taxon>
        <taxon>Spirosoma</taxon>
    </lineage>
</organism>
<dbReference type="EMBL" id="WPIN01000019">
    <property type="protein sequence ID" value="MVM34970.1"/>
    <property type="molecule type" value="Genomic_DNA"/>
</dbReference>
<dbReference type="Proteomes" id="UP000436006">
    <property type="component" value="Unassembled WGS sequence"/>
</dbReference>
<name>A0A7K1SMD9_9BACT</name>
<keyword evidence="2" id="KW-1185">Reference proteome</keyword>
<comment type="caution">
    <text evidence="1">The sequence shown here is derived from an EMBL/GenBank/DDBJ whole genome shotgun (WGS) entry which is preliminary data.</text>
</comment>
<sequence length="285" mass="30170">MANNSGLFMQTQAEIQNPDPNWPVIRKDSRLTAGSLLLIDPSHSLLGLSAVPASGGIIPNIAWEEAAAILGSGTQVSLSATVTNNFGANVSLFELSPKKLLHGIVSQTANTATAVYQIAQAAIAAYIVANPTHDFYYSHAGYISRAPLNANHIYMGLTNSQYSVNNIVRFQQTGTTAAGQTGVRNSPSLPMAQGYFFRNVAGKGVTGSLASPTNLIKWGSNNNWGEFVANQAPSWALGWGHIVDLTVAGLTYTQMDTIELAYYNSLLVAGGRFTGDTFTAPSTLA</sequence>
<dbReference type="RefSeq" id="WP_157589782.1">
    <property type="nucleotide sequence ID" value="NZ_WPIN01000019.1"/>
</dbReference>
<gene>
    <name evidence="1" type="ORF">GO755_33390</name>
</gene>
<evidence type="ECO:0000313" key="1">
    <source>
        <dbReference type="EMBL" id="MVM34970.1"/>
    </source>
</evidence>
<proteinExistence type="predicted"/>
<reference evidence="1 2" key="1">
    <citation type="submission" date="2019-12" db="EMBL/GenBank/DDBJ databases">
        <title>Spirosoma sp. HMF4905 genome sequencing and assembly.</title>
        <authorList>
            <person name="Kang H."/>
            <person name="Cha I."/>
            <person name="Kim H."/>
            <person name="Joh K."/>
        </authorList>
    </citation>
    <scope>NUCLEOTIDE SEQUENCE [LARGE SCALE GENOMIC DNA]</scope>
    <source>
        <strain evidence="1 2">HMF4905</strain>
    </source>
</reference>
<dbReference type="AlphaFoldDB" id="A0A7K1SMD9"/>
<evidence type="ECO:0000313" key="2">
    <source>
        <dbReference type="Proteomes" id="UP000436006"/>
    </source>
</evidence>